<organism evidence="20 21">
    <name type="scientific">Hyphomicrobium denitrificans (strain ATCC 51888 / DSM 1869 / NCIMB 11706 / TK 0415)</name>
    <dbReference type="NCBI Taxonomy" id="582899"/>
    <lineage>
        <taxon>Bacteria</taxon>
        <taxon>Pseudomonadati</taxon>
        <taxon>Pseudomonadota</taxon>
        <taxon>Alphaproteobacteria</taxon>
        <taxon>Hyphomicrobiales</taxon>
        <taxon>Hyphomicrobiaceae</taxon>
        <taxon>Hyphomicrobium</taxon>
    </lineage>
</organism>
<keyword evidence="13 14" id="KW-0998">Cell outer membrane</keyword>
<evidence type="ECO:0000256" key="1">
    <source>
        <dbReference type="ARBA" id="ARBA00004571"/>
    </source>
</evidence>
<comment type="subcellular location">
    <subcellularLocation>
        <location evidence="1 14">Cell outer membrane</location>
        <topology evidence="1 14">Multi-pass membrane protein</topology>
    </subcellularLocation>
</comment>
<keyword evidence="5" id="KW-0410">Iron transport</keyword>
<dbReference type="NCBIfam" id="TIGR01783">
    <property type="entry name" value="TonB-siderophor"/>
    <property type="match status" value="1"/>
</dbReference>
<feature type="region of interest" description="Disordered" evidence="16">
    <location>
        <begin position="45"/>
        <end position="123"/>
    </location>
</feature>
<evidence type="ECO:0000256" key="7">
    <source>
        <dbReference type="ARBA" id="ARBA00022729"/>
    </source>
</evidence>
<feature type="domain" description="TonB-dependent receptor plug" evidence="19">
    <location>
        <begin position="162"/>
        <end position="264"/>
    </location>
</feature>
<evidence type="ECO:0000259" key="18">
    <source>
        <dbReference type="Pfam" id="PF00593"/>
    </source>
</evidence>
<dbReference type="Gene3D" id="2.40.170.20">
    <property type="entry name" value="TonB-dependent receptor, beta-barrel domain"/>
    <property type="match status" value="1"/>
</dbReference>
<keyword evidence="21" id="KW-1185">Reference proteome</keyword>
<dbReference type="GO" id="GO:0009279">
    <property type="term" value="C:cell outer membrane"/>
    <property type="evidence" value="ECO:0007669"/>
    <property type="project" value="UniProtKB-SubCell"/>
</dbReference>
<evidence type="ECO:0000256" key="4">
    <source>
        <dbReference type="ARBA" id="ARBA00022452"/>
    </source>
</evidence>
<dbReference type="SUPFAM" id="SSF56935">
    <property type="entry name" value="Porins"/>
    <property type="match status" value="1"/>
</dbReference>
<keyword evidence="8" id="KW-0408">Iron</keyword>
<evidence type="ECO:0000256" key="9">
    <source>
        <dbReference type="ARBA" id="ARBA00023065"/>
    </source>
</evidence>
<dbReference type="Proteomes" id="UP000002033">
    <property type="component" value="Chromosome"/>
</dbReference>
<keyword evidence="11 14" id="KW-0472">Membrane</keyword>
<dbReference type="CDD" id="cd01347">
    <property type="entry name" value="ligand_gated_channel"/>
    <property type="match status" value="1"/>
</dbReference>
<evidence type="ECO:0000256" key="6">
    <source>
        <dbReference type="ARBA" id="ARBA00022692"/>
    </source>
</evidence>
<feature type="domain" description="TonB-dependent receptor-like beta-barrel" evidence="18">
    <location>
        <begin position="344"/>
        <end position="801"/>
    </location>
</feature>
<dbReference type="InterPro" id="IPR037066">
    <property type="entry name" value="Plug_dom_sf"/>
</dbReference>
<evidence type="ECO:0000256" key="14">
    <source>
        <dbReference type="PROSITE-ProRule" id="PRU01360"/>
    </source>
</evidence>
<evidence type="ECO:0000256" key="13">
    <source>
        <dbReference type="ARBA" id="ARBA00023237"/>
    </source>
</evidence>
<dbReference type="eggNOG" id="COG4773">
    <property type="taxonomic scope" value="Bacteria"/>
</dbReference>
<feature type="compositionally biased region" description="Low complexity" evidence="16">
    <location>
        <begin position="107"/>
        <end position="116"/>
    </location>
</feature>
<dbReference type="GO" id="GO:0015344">
    <property type="term" value="F:siderophore uptake transmembrane transporter activity"/>
    <property type="evidence" value="ECO:0007669"/>
    <property type="project" value="TreeGrafter"/>
</dbReference>
<dbReference type="InterPro" id="IPR012910">
    <property type="entry name" value="Plug_dom"/>
</dbReference>
<dbReference type="EMBL" id="CP002083">
    <property type="protein sequence ID" value="ADJ23143.1"/>
    <property type="molecule type" value="Genomic_DNA"/>
</dbReference>
<keyword evidence="12 20" id="KW-0675">Receptor</keyword>
<dbReference type="FunFam" id="2.40.170.20:FF:000005">
    <property type="entry name" value="TonB-dependent siderophore receptor"/>
    <property type="match status" value="1"/>
</dbReference>
<keyword evidence="3 14" id="KW-0813">Transport</keyword>
<dbReference type="KEGG" id="hdn:Hden_1331"/>
<dbReference type="Pfam" id="PF07715">
    <property type="entry name" value="Plug"/>
    <property type="match status" value="1"/>
</dbReference>
<evidence type="ECO:0000256" key="16">
    <source>
        <dbReference type="SAM" id="MobiDB-lite"/>
    </source>
</evidence>
<dbReference type="InterPro" id="IPR039426">
    <property type="entry name" value="TonB-dep_rcpt-like"/>
</dbReference>
<reference evidence="21" key="1">
    <citation type="journal article" date="2011" name="J. Bacteriol.">
        <title>Genome sequences of eight morphologically diverse alphaproteobacteria.</title>
        <authorList>
            <consortium name="US DOE Joint Genome Institute"/>
            <person name="Brown P.J."/>
            <person name="Kysela D.T."/>
            <person name="Buechlein A."/>
            <person name="Hemmerich C."/>
            <person name="Brun Y.V."/>
        </authorList>
    </citation>
    <scope>NUCLEOTIDE SEQUENCE [LARGE SCALE GENOMIC DNA]</scope>
    <source>
        <strain evidence="21">ATCC 51888 / DSM 1869 / NCIB 11706 / TK 0415</strain>
    </source>
</reference>
<dbReference type="STRING" id="582899.Hden_1331"/>
<accession>D8JX07</accession>
<evidence type="ECO:0000256" key="15">
    <source>
        <dbReference type="RuleBase" id="RU003357"/>
    </source>
</evidence>
<keyword evidence="17" id="KW-1133">Transmembrane helix</keyword>
<dbReference type="HOGENOM" id="CLU_008287_9_0_5"/>
<dbReference type="GO" id="GO:0038023">
    <property type="term" value="F:signaling receptor activity"/>
    <property type="evidence" value="ECO:0007669"/>
    <property type="project" value="InterPro"/>
</dbReference>
<dbReference type="AlphaFoldDB" id="D8JX07"/>
<comment type="similarity">
    <text evidence="2 14 15">Belongs to the TonB-dependent receptor family.</text>
</comment>
<feature type="compositionally biased region" description="Pro residues" evidence="16">
    <location>
        <begin position="51"/>
        <end position="68"/>
    </location>
</feature>
<proteinExistence type="inferred from homology"/>
<keyword evidence="10 15" id="KW-0798">TonB box</keyword>
<dbReference type="InterPro" id="IPR010105">
    <property type="entry name" value="TonB_sidphr_rcpt"/>
</dbReference>
<dbReference type="Gene3D" id="2.170.130.10">
    <property type="entry name" value="TonB-dependent receptor, plug domain"/>
    <property type="match status" value="1"/>
</dbReference>
<dbReference type="PANTHER" id="PTHR32552">
    <property type="entry name" value="FERRICHROME IRON RECEPTOR-RELATED"/>
    <property type="match status" value="1"/>
</dbReference>
<dbReference type="GO" id="GO:0015891">
    <property type="term" value="P:siderophore transport"/>
    <property type="evidence" value="ECO:0007669"/>
    <property type="project" value="InterPro"/>
</dbReference>
<name>D8JX07_HYPDA</name>
<dbReference type="InterPro" id="IPR036942">
    <property type="entry name" value="Beta-barrel_TonB_sf"/>
</dbReference>
<evidence type="ECO:0000313" key="21">
    <source>
        <dbReference type="Proteomes" id="UP000002033"/>
    </source>
</evidence>
<evidence type="ECO:0000256" key="17">
    <source>
        <dbReference type="SAM" id="Phobius"/>
    </source>
</evidence>
<evidence type="ECO:0000313" key="20">
    <source>
        <dbReference type="EMBL" id="ADJ23143.1"/>
    </source>
</evidence>
<evidence type="ECO:0000256" key="5">
    <source>
        <dbReference type="ARBA" id="ARBA00022496"/>
    </source>
</evidence>
<evidence type="ECO:0000256" key="8">
    <source>
        <dbReference type="ARBA" id="ARBA00023004"/>
    </source>
</evidence>
<feature type="compositionally biased region" description="Basic residues" evidence="16">
    <location>
        <begin position="97"/>
        <end position="106"/>
    </location>
</feature>
<gene>
    <name evidence="20" type="ordered locus">Hden_1331</name>
</gene>
<feature type="transmembrane region" description="Helical" evidence="17">
    <location>
        <begin position="26"/>
        <end position="45"/>
    </location>
</feature>
<evidence type="ECO:0000256" key="2">
    <source>
        <dbReference type="ARBA" id="ARBA00009810"/>
    </source>
</evidence>
<evidence type="ECO:0000259" key="19">
    <source>
        <dbReference type="Pfam" id="PF07715"/>
    </source>
</evidence>
<keyword evidence="4 14" id="KW-1134">Transmembrane beta strand</keyword>
<sequence length="833" mass="90647">MLEGKLTRSVIASEVGTRRSVRAGHVWTLAFFFITTTAAGLYPAAAQEPATPAPPAPAQSSPVPPEQAPPAATEDATSPGAAELPEVVVTTAPKVKTASKAKKTTKRAGTAQARAPQPAPPPVEITEQVGSAAGTATETATGPVDGIVATRTATGIKTDTPLLEVPRTVNVVTKDQIEQQNAQTIGQALRYTPGIMLEKYTASGLFDVFVVRGFEAPTYLDGLILPNEQTLTFAKPFVDPYMLERIEVLKGPASALYGQAPPGGLIDMVSKRPTEEAQNEVFFTFGNHDWVQGGFDFSGPVDKDGKLSYRLVGMGNTTDLQMDFTDRQRFFIAPSLTYRPDTSTTLTLLGSFATTNGYGPQQYVPLELTKKYAPLGRIPYSRYLGDPDNDHSRLDEYWFGYAFEHRFDSALTFRQNVRFSSVDAEVTSIRTEGLARDLTGEIIDYRTVNRTNNYVAGYTNDIVVDNQLEARFFTGALAHKALVGLDYQYGQGASDYRFGAAPPIDAYNPNYDLPLPPVSALLRYLNSRNQHDQLGVYAQDQIKFDGWNFTFGGRHDWAHTETNGTQFNFNTFAYDPVDVSIDDQAWTGFAGLSYVFANGFAPYVSYSTSFQPASGLTLKDGNGNVLKPTTGEGVEAGVKYQPLGTQTMLSAAVFDLKQQNVATPNASNPPITIQAGEVEVAGVELEARSKVTENLDIIAAYSHYFKAEITDDANPANIGNVFPSVARDNASLWAKYTWHEGWIAGFGLGGGVRYTGSQYADSRNVWKVPGYTLFDLAASYDLGYLSPKYEGASLQLNVANLFNTYYVATCVTSDAYCGLGAERTILATLRYKW</sequence>
<evidence type="ECO:0000256" key="3">
    <source>
        <dbReference type="ARBA" id="ARBA00022448"/>
    </source>
</evidence>
<keyword evidence="7" id="KW-0732">Signal</keyword>
<keyword evidence="6 14" id="KW-0812">Transmembrane</keyword>
<protein>
    <submittedName>
        <fullName evidence="20">TonB-dependent siderophore receptor</fullName>
    </submittedName>
</protein>
<keyword evidence="9" id="KW-0406">Ion transport</keyword>
<feature type="compositionally biased region" description="Low complexity" evidence="16">
    <location>
        <begin position="87"/>
        <end position="96"/>
    </location>
</feature>
<dbReference type="PROSITE" id="PS52016">
    <property type="entry name" value="TONB_DEPENDENT_REC_3"/>
    <property type="match status" value="1"/>
</dbReference>
<evidence type="ECO:0000256" key="11">
    <source>
        <dbReference type="ARBA" id="ARBA00023136"/>
    </source>
</evidence>
<dbReference type="Pfam" id="PF00593">
    <property type="entry name" value="TonB_dep_Rec_b-barrel"/>
    <property type="match status" value="1"/>
</dbReference>
<evidence type="ECO:0000256" key="12">
    <source>
        <dbReference type="ARBA" id="ARBA00023170"/>
    </source>
</evidence>
<evidence type="ECO:0000256" key="10">
    <source>
        <dbReference type="ARBA" id="ARBA00023077"/>
    </source>
</evidence>
<dbReference type="InterPro" id="IPR000531">
    <property type="entry name" value="Beta-barrel_TonB"/>
</dbReference>
<dbReference type="PANTHER" id="PTHR32552:SF68">
    <property type="entry name" value="FERRICHROME OUTER MEMBRANE TRANSPORTER_PHAGE RECEPTOR"/>
    <property type="match status" value="1"/>
</dbReference>
<dbReference type="FunFam" id="2.170.130.10:FF:000001">
    <property type="entry name" value="Catecholate siderophore TonB-dependent receptor"/>
    <property type="match status" value="1"/>
</dbReference>